<name>A0A0F9PYL6_9ZZZZ</name>
<organism evidence="1">
    <name type="scientific">marine sediment metagenome</name>
    <dbReference type="NCBI Taxonomy" id="412755"/>
    <lineage>
        <taxon>unclassified sequences</taxon>
        <taxon>metagenomes</taxon>
        <taxon>ecological metagenomes</taxon>
    </lineage>
</organism>
<evidence type="ECO:0000313" key="1">
    <source>
        <dbReference type="EMBL" id="KKN35289.1"/>
    </source>
</evidence>
<sequence>MYYGIKKLNIKSFRRKDFEQYKHINIRNITKWIPKFQNKNLIEIAKPITSQYKYYRFTSEGVDLVKKIEKEYIRESKEENELIYSYKTQPIIRPLRHRVFVKYYKNLNSSFNEFYSKFFIIESRKKINWYWNEAKKWFSNN</sequence>
<comment type="caution">
    <text evidence="1">The sequence shown here is derived from an EMBL/GenBank/DDBJ whole genome shotgun (WGS) entry which is preliminary data.</text>
</comment>
<dbReference type="EMBL" id="LAZR01002048">
    <property type="protein sequence ID" value="KKN35289.1"/>
    <property type="molecule type" value="Genomic_DNA"/>
</dbReference>
<proteinExistence type="predicted"/>
<dbReference type="AlphaFoldDB" id="A0A0F9PYL6"/>
<accession>A0A0F9PYL6</accession>
<gene>
    <name evidence="1" type="ORF">LCGC14_0785080</name>
</gene>
<protein>
    <submittedName>
        <fullName evidence="1">Uncharacterized protein</fullName>
    </submittedName>
</protein>
<reference evidence="1" key="1">
    <citation type="journal article" date="2015" name="Nature">
        <title>Complex archaea that bridge the gap between prokaryotes and eukaryotes.</title>
        <authorList>
            <person name="Spang A."/>
            <person name="Saw J.H."/>
            <person name="Jorgensen S.L."/>
            <person name="Zaremba-Niedzwiedzka K."/>
            <person name="Martijn J."/>
            <person name="Lind A.E."/>
            <person name="van Eijk R."/>
            <person name="Schleper C."/>
            <person name="Guy L."/>
            <person name="Ettema T.J."/>
        </authorList>
    </citation>
    <scope>NUCLEOTIDE SEQUENCE</scope>
</reference>